<dbReference type="Proteomes" id="UP000008281">
    <property type="component" value="Unassembled WGS sequence"/>
</dbReference>
<dbReference type="STRING" id="31234.E3MSE1"/>
<reference evidence="1" key="1">
    <citation type="submission" date="2007-07" db="EMBL/GenBank/DDBJ databases">
        <title>PCAP assembly of the Caenorhabditis remanei genome.</title>
        <authorList>
            <consortium name="The Caenorhabditis remanei Sequencing Consortium"/>
            <person name="Wilson R.K."/>
        </authorList>
    </citation>
    <scope>NUCLEOTIDE SEQUENCE [LARGE SCALE GENOMIC DNA]</scope>
    <source>
        <strain evidence="1">PB4641</strain>
    </source>
</reference>
<name>E3MSE1_CAERE</name>
<dbReference type="EMBL" id="DS268472">
    <property type="protein sequence ID" value="EFP08292.1"/>
    <property type="molecule type" value="Genomic_DNA"/>
</dbReference>
<proteinExistence type="predicted"/>
<protein>
    <submittedName>
        <fullName evidence="1">Uncharacterized protein</fullName>
    </submittedName>
</protein>
<gene>
    <name evidence="1" type="ORF">CRE_16917</name>
</gene>
<dbReference type="AlphaFoldDB" id="E3MSE1"/>
<evidence type="ECO:0000313" key="1">
    <source>
        <dbReference type="EMBL" id="EFP08292.1"/>
    </source>
</evidence>
<keyword evidence="2" id="KW-1185">Reference proteome</keyword>
<organism evidence="2">
    <name type="scientific">Caenorhabditis remanei</name>
    <name type="common">Caenorhabditis vulgaris</name>
    <dbReference type="NCBI Taxonomy" id="31234"/>
    <lineage>
        <taxon>Eukaryota</taxon>
        <taxon>Metazoa</taxon>
        <taxon>Ecdysozoa</taxon>
        <taxon>Nematoda</taxon>
        <taxon>Chromadorea</taxon>
        <taxon>Rhabditida</taxon>
        <taxon>Rhabditina</taxon>
        <taxon>Rhabditomorpha</taxon>
        <taxon>Rhabditoidea</taxon>
        <taxon>Rhabditidae</taxon>
        <taxon>Peloderinae</taxon>
        <taxon>Caenorhabditis</taxon>
    </lineage>
</organism>
<dbReference type="HOGENOM" id="CLU_2294286_0_0_1"/>
<evidence type="ECO:0000313" key="2">
    <source>
        <dbReference type="Proteomes" id="UP000008281"/>
    </source>
</evidence>
<accession>E3MSE1</accession>
<sequence length="101" mass="10639">MSGGRFRVQSVADGGGGGSVGAAGSVGTLNATSESNLAVNKKEISHMFYSCENHALDQSITFKLVVCLSFGLSCINSKLSILFLQKSQVTSNQFSKKELCD</sequence>